<evidence type="ECO:0000256" key="12">
    <source>
        <dbReference type="PIRSR" id="PIRSR604808-2"/>
    </source>
</evidence>
<feature type="binding site" evidence="12">
    <location>
        <position position="254"/>
    </location>
    <ligand>
        <name>Mg(2+)</name>
        <dbReference type="ChEBI" id="CHEBI:18420"/>
        <label>1</label>
    </ligand>
</feature>
<dbReference type="InterPro" id="IPR020848">
    <property type="entry name" value="AP_endonuclease_F1_CS"/>
</dbReference>
<evidence type="ECO:0000256" key="10">
    <source>
        <dbReference type="ARBA" id="ARBA00023242"/>
    </source>
</evidence>
<feature type="site" description="Important for catalytic activity" evidence="13">
    <location>
        <position position="324"/>
    </location>
</feature>
<feature type="active site" evidence="11">
    <location>
        <position position="213"/>
    </location>
</feature>
<keyword evidence="12" id="KW-0464">Manganese</keyword>
<dbReference type="Pfam" id="PF03372">
    <property type="entry name" value="Exo_endo_phos"/>
    <property type="match status" value="1"/>
</dbReference>
<dbReference type="PANTHER" id="PTHR22748">
    <property type="entry name" value="AP ENDONUCLEASE"/>
    <property type="match status" value="1"/>
</dbReference>
<dbReference type="AlphaFoldDB" id="A0A6A7FQ54"/>
<evidence type="ECO:0000256" key="13">
    <source>
        <dbReference type="PIRSR" id="PIRSR604808-3"/>
    </source>
</evidence>
<dbReference type="InterPro" id="IPR004808">
    <property type="entry name" value="AP_endonuc_1"/>
</dbReference>
<feature type="active site" description="Proton donor/acceptor" evidence="11">
    <location>
        <position position="252"/>
    </location>
</feature>
<feature type="binding site" evidence="12">
    <location>
        <position position="252"/>
    </location>
    <ligand>
        <name>Mg(2+)</name>
        <dbReference type="ChEBI" id="CHEBI:18420"/>
        <label>1</label>
    </ligand>
</feature>
<evidence type="ECO:0000256" key="3">
    <source>
        <dbReference type="ARBA" id="ARBA00004123"/>
    </source>
</evidence>
<dbReference type="GO" id="GO:0046872">
    <property type="term" value="F:metal ion binding"/>
    <property type="evidence" value="ECO:0007669"/>
    <property type="project" value="UniProtKB-KW"/>
</dbReference>
<feature type="binding site" evidence="12">
    <location>
        <position position="141"/>
    </location>
    <ligand>
        <name>Mg(2+)</name>
        <dbReference type="ChEBI" id="CHEBI:18420"/>
        <label>1</label>
    </ligand>
</feature>
<evidence type="ECO:0000256" key="14">
    <source>
        <dbReference type="RuleBase" id="RU362131"/>
    </source>
</evidence>
<reference evidence="17" key="1">
    <citation type="submission" date="2017-11" db="EMBL/GenBank/DDBJ databases">
        <title>The sensing device of the deep-sea amphipod.</title>
        <authorList>
            <person name="Kobayashi H."/>
            <person name="Nagahama T."/>
            <person name="Arai W."/>
            <person name="Sasagawa Y."/>
            <person name="Umeda M."/>
            <person name="Hayashi T."/>
            <person name="Nikaido I."/>
            <person name="Watanabe H."/>
            <person name="Oguri K."/>
            <person name="Kitazato H."/>
            <person name="Fujioka K."/>
            <person name="Kido Y."/>
            <person name="Takami H."/>
        </authorList>
    </citation>
    <scope>NUCLEOTIDE SEQUENCE</scope>
    <source>
        <tissue evidence="17">Whole body</tissue>
    </source>
</reference>
<feature type="site" description="Interaction with DNA substrate" evidence="13">
    <location>
        <position position="350"/>
    </location>
</feature>
<comment type="cofactor">
    <cofactor evidence="2">
        <name>Mn(2+)</name>
        <dbReference type="ChEBI" id="CHEBI:29035"/>
    </cofactor>
</comment>
<dbReference type="FunFam" id="3.60.10.10:FF:000009">
    <property type="entry name" value="DNA-(apurinic or apyrimidinic site) lyase"/>
    <property type="match status" value="1"/>
</dbReference>
<comment type="catalytic activity">
    <reaction evidence="1">
        <text>Exonucleolytic cleavage in the 3'- to 5'-direction to yield nucleoside 5'-phosphates.</text>
        <dbReference type="EC" id="3.1.11.2"/>
    </reaction>
</comment>
<dbReference type="EMBL" id="IACT01001385">
    <property type="protein sequence ID" value="LAC20737.1"/>
    <property type="molecule type" value="mRNA"/>
</dbReference>
<dbReference type="CDD" id="cd09087">
    <property type="entry name" value="Ape1-like_AP-endo"/>
    <property type="match status" value="1"/>
</dbReference>
<evidence type="ECO:0000256" key="8">
    <source>
        <dbReference type="ARBA" id="ARBA00022842"/>
    </source>
</evidence>
<evidence type="ECO:0000256" key="6">
    <source>
        <dbReference type="ARBA" id="ARBA00022763"/>
    </source>
</evidence>
<feature type="domain" description="Endonuclease/exonuclease/phosphatase" evidence="16">
    <location>
        <begin position="110"/>
        <end position="350"/>
    </location>
</feature>
<evidence type="ECO:0000313" key="17">
    <source>
        <dbReference type="EMBL" id="LAC20737.1"/>
    </source>
</evidence>
<dbReference type="GO" id="GO:0006284">
    <property type="term" value="P:base-excision repair"/>
    <property type="evidence" value="ECO:0007669"/>
    <property type="project" value="TreeGrafter"/>
</dbReference>
<evidence type="ECO:0000256" key="7">
    <source>
        <dbReference type="ARBA" id="ARBA00022801"/>
    </source>
</evidence>
<dbReference type="InterPro" id="IPR036691">
    <property type="entry name" value="Endo/exonu/phosph_ase_sf"/>
</dbReference>
<dbReference type="PROSITE" id="PS00727">
    <property type="entry name" value="AP_NUCLEASE_F1_2"/>
    <property type="match status" value="1"/>
</dbReference>
<dbReference type="NCBIfam" id="TIGR00195">
    <property type="entry name" value="exoDNase_III"/>
    <property type="match status" value="1"/>
</dbReference>
<name>A0A6A7FQ54_9CRUS</name>
<feature type="compositionally biased region" description="Basic and acidic residues" evidence="15">
    <location>
        <begin position="64"/>
        <end position="86"/>
    </location>
</feature>
<evidence type="ECO:0000256" key="15">
    <source>
        <dbReference type="SAM" id="MobiDB-lite"/>
    </source>
</evidence>
<dbReference type="Gene3D" id="3.60.10.10">
    <property type="entry name" value="Endonuclease/exonuclease/phosphatase"/>
    <property type="match status" value="1"/>
</dbReference>
<evidence type="ECO:0000256" key="9">
    <source>
        <dbReference type="ARBA" id="ARBA00023204"/>
    </source>
</evidence>
<comment type="similarity">
    <text evidence="4 14">Belongs to the DNA repair enzymes AP/ExoA family.</text>
</comment>
<keyword evidence="9 14" id="KW-0234">DNA repair</keyword>
<dbReference type="GO" id="GO:0003677">
    <property type="term" value="F:DNA binding"/>
    <property type="evidence" value="ECO:0007669"/>
    <property type="project" value="InterPro"/>
</dbReference>
<feature type="binding site" evidence="12">
    <location>
        <position position="113"/>
    </location>
    <ligand>
        <name>Mg(2+)</name>
        <dbReference type="ChEBI" id="CHEBI:18420"/>
        <label>1</label>
    </ligand>
</feature>
<dbReference type="PROSITE" id="PS51435">
    <property type="entry name" value="AP_NUCLEASE_F1_4"/>
    <property type="match status" value="1"/>
</dbReference>
<dbReference type="EC" id="3.1.-.-" evidence="14"/>
<dbReference type="GO" id="GO:0008081">
    <property type="term" value="F:phosphoric diester hydrolase activity"/>
    <property type="evidence" value="ECO:0007669"/>
    <property type="project" value="TreeGrafter"/>
</dbReference>
<keyword evidence="5 12" id="KW-0479">Metal-binding</keyword>
<dbReference type="SUPFAM" id="SSF56219">
    <property type="entry name" value="DNase I-like"/>
    <property type="match status" value="1"/>
</dbReference>
<dbReference type="GO" id="GO:0005634">
    <property type="term" value="C:nucleus"/>
    <property type="evidence" value="ECO:0007669"/>
    <property type="project" value="UniProtKB-SubCell"/>
</dbReference>
<accession>A0A6A7FQ54</accession>
<evidence type="ECO:0000256" key="2">
    <source>
        <dbReference type="ARBA" id="ARBA00001936"/>
    </source>
</evidence>
<organism evidence="17">
    <name type="scientific">Hirondellea gigas</name>
    <dbReference type="NCBI Taxonomy" id="1518452"/>
    <lineage>
        <taxon>Eukaryota</taxon>
        <taxon>Metazoa</taxon>
        <taxon>Ecdysozoa</taxon>
        <taxon>Arthropoda</taxon>
        <taxon>Crustacea</taxon>
        <taxon>Multicrustacea</taxon>
        <taxon>Malacostraca</taxon>
        <taxon>Eumalacostraca</taxon>
        <taxon>Peracarida</taxon>
        <taxon>Amphipoda</taxon>
        <taxon>Amphilochidea</taxon>
        <taxon>Lysianassida</taxon>
        <taxon>Lysianassidira</taxon>
        <taxon>Lysianassoidea</taxon>
        <taxon>Lysianassidae</taxon>
        <taxon>Hirondellea</taxon>
    </lineage>
</organism>
<dbReference type="NCBIfam" id="TIGR00633">
    <property type="entry name" value="xth"/>
    <property type="match status" value="1"/>
</dbReference>
<feature type="binding site" evidence="12">
    <location>
        <position position="349"/>
    </location>
    <ligand>
        <name>Mg(2+)</name>
        <dbReference type="ChEBI" id="CHEBI:18420"/>
        <label>1</label>
    </ligand>
</feature>
<keyword evidence="10" id="KW-0539">Nucleus</keyword>
<comment type="subcellular location">
    <subcellularLocation>
        <location evidence="3">Nucleus</location>
    </subcellularLocation>
</comment>
<feature type="region of interest" description="Disordered" evidence="15">
    <location>
        <begin position="50"/>
        <end position="95"/>
    </location>
</feature>
<dbReference type="GO" id="GO:0008311">
    <property type="term" value="F:double-stranded DNA 3'-5' DNA exonuclease activity"/>
    <property type="evidence" value="ECO:0007669"/>
    <property type="project" value="UniProtKB-EC"/>
</dbReference>
<keyword evidence="7" id="KW-0378">Hydrolase</keyword>
<evidence type="ECO:0000256" key="11">
    <source>
        <dbReference type="PIRSR" id="PIRSR604808-1"/>
    </source>
</evidence>
<feature type="active site" description="Proton acceptor" evidence="11">
    <location>
        <position position="350"/>
    </location>
</feature>
<keyword evidence="8 12" id="KW-0460">Magnesium</keyword>
<evidence type="ECO:0000256" key="4">
    <source>
        <dbReference type="ARBA" id="ARBA00007092"/>
    </source>
</evidence>
<dbReference type="GO" id="GO:0003906">
    <property type="term" value="F:DNA-(apurinic or apyrimidinic site) endonuclease activity"/>
    <property type="evidence" value="ECO:0007669"/>
    <property type="project" value="TreeGrafter"/>
</dbReference>
<keyword evidence="6 14" id="KW-0227">DNA damage</keyword>
<dbReference type="PANTHER" id="PTHR22748:SF6">
    <property type="entry name" value="DNA-(APURINIC OR APYRIMIDINIC SITE) ENDONUCLEASE"/>
    <property type="match status" value="1"/>
</dbReference>
<proteinExistence type="evidence at transcript level"/>
<sequence>MFRRVAELRYFVLNNKIRLSHIELIRSQFHPFQKSEIDTSVFLLDGTVKMPRPKRQSSSSGKEPVAKKAKKDDGSGSGSEPEKIEDATSDNTFASDAVNPEGKKWNFKIVSWNVNGIRAWMQKDGLDLIKKEDPDIACIQETKCSEIKLPMGAKPKGYKSYFMSAKKEGYAGVAVYSKVEPESVKYGIGDEEHDDEGRSITLEYKHFYVVTAYVPNAGRKLVTLDKRMDWDPKFLKHLHDLDALKPVIMCGDLNVAHLEIDLANPKGNHKNAGFTKEERSGFSNLLSAGFIDSYRHLYPDKTKAYTFWTYMMNARAKNVGWRLDYFVLSEKLKSSLCDNIIRSSVMGSDHCPITLLMRMGEQ</sequence>
<protein>
    <recommendedName>
        <fullName evidence="14">DNA-(apurinic or apyrimidinic site) endonuclease</fullName>
        <ecNumber evidence="14">3.1.-.-</ecNumber>
    </recommendedName>
</protein>
<evidence type="ECO:0000259" key="16">
    <source>
        <dbReference type="Pfam" id="PF03372"/>
    </source>
</evidence>
<evidence type="ECO:0000256" key="1">
    <source>
        <dbReference type="ARBA" id="ARBA00000493"/>
    </source>
</evidence>
<dbReference type="InterPro" id="IPR005135">
    <property type="entry name" value="Endo/exonuclease/phosphatase"/>
</dbReference>
<feature type="binding site" evidence="12">
    <location>
        <position position="350"/>
    </location>
    <ligand>
        <name>Mg(2+)</name>
        <dbReference type="ChEBI" id="CHEBI:18420"/>
        <label>1</label>
    </ligand>
</feature>
<comment type="cofactor">
    <cofactor evidence="12 14">
        <name>Mg(2+)</name>
        <dbReference type="ChEBI" id="CHEBI:18420"/>
    </cofactor>
    <cofactor evidence="12 14">
        <name>Mn(2+)</name>
        <dbReference type="ChEBI" id="CHEBI:29035"/>
    </cofactor>
    <text evidence="12 14">Probably binds two magnesium or manganese ions per subunit.</text>
</comment>
<evidence type="ECO:0000256" key="5">
    <source>
        <dbReference type="ARBA" id="ARBA00022723"/>
    </source>
</evidence>
<feature type="site" description="Transition state stabilizer" evidence="13">
    <location>
        <position position="254"/>
    </location>
</feature>
<dbReference type="PROSITE" id="PS00728">
    <property type="entry name" value="AP_NUCLEASE_F1_3"/>
    <property type="match status" value="1"/>
</dbReference>